<protein>
    <submittedName>
        <fullName evidence="2">Uncharacterized protein RPD1L4a-1</fullName>
    </submittedName>
</protein>
<dbReference type="AlphaFoldDB" id="D8S1L4"/>
<dbReference type="InParanoid" id="D8S1L4"/>
<evidence type="ECO:0000313" key="2">
    <source>
        <dbReference type="EMBL" id="EFJ21724.1"/>
    </source>
</evidence>
<reference evidence="2 3" key="1">
    <citation type="journal article" date="2011" name="Science">
        <title>The Selaginella genome identifies genetic changes associated with the evolution of vascular plants.</title>
        <authorList>
            <person name="Banks J.A."/>
            <person name="Nishiyama T."/>
            <person name="Hasebe M."/>
            <person name="Bowman J.L."/>
            <person name="Gribskov M."/>
            <person name="dePamphilis C."/>
            <person name="Albert V.A."/>
            <person name="Aono N."/>
            <person name="Aoyama T."/>
            <person name="Ambrose B.A."/>
            <person name="Ashton N.W."/>
            <person name="Axtell M.J."/>
            <person name="Barker E."/>
            <person name="Barker M.S."/>
            <person name="Bennetzen J.L."/>
            <person name="Bonawitz N.D."/>
            <person name="Chapple C."/>
            <person name="Cheng C."/>
            <person name="Correa L.G."/>
            <person name="Dacre M."/>
            <person name="DeBarry J."/>
            <person name="Dreyer I."/>
            <person name="Elias M."/>
            <person name="Engstrom E.M."/>
            <person name="Estelle M."/>
            <person name="Feng L."/>
            <person name="Finet C."/>
            <person name="Floyd S.K."/>
            <person name="Frommer W.B."/>
            <person name="Fujita T."/>
            <person name="Gramzow L."/>
            <person name="Gutensohn M."/>
            <person name="Harholt J."/>
            <person name="Hattori M."/>
            <person name="Heyl A."/>
            <person name="Hirai T."/>
            <person name="Hiwatashi Y."/>
            <person name="Ishikawa M."/>
            <person name="Iwata M."/>
            <person name="Karol K.G."/>
            <person name="Koehler B."/>
            <person name="Kolukisaoglu U."/>
            <person name="Kubo M."/>
            <person name="Kurata T."/>
            <person name="Lalonde S."/>
            <person name="Li K."/>
            <person name="Li Y."/>
            <person name="Litt A."/>
            <person name="Lyons E."/>
            <person name="Manning G."/>
            <person name="Maruyama T."/>
            <person name="Michael T.P."/>
            <person name="Mikami K."/>
            <person name="Miyazaki S."/>
            <person name="Morinaga S."/>
            <person name="Murata T."/>
            <person name="Mueller-Roeber B."/>
            <person name="Nelson D.R."/>
            <person name="Obara M."/>
            <person name="Oguri Y."/>
            <person name="Olmstead R.G."/>
            <person name="Onodera N."/>
            <person name="Petersen B.L."/>
            <person name="Pils B."/>
            <person name="Prigge M."/>
            <person name="Rensing S.A."/>
            <person name="Riano-Pachon D.M."/>
            <person name="Roberts A.W."/>
            <person name="Sato Y."/>
            <person name="Scheller H.V."/>
            <person name="Schulz B."/>
            <person name="Schulz C."/>
            <person name="Shakirov E.V."/>
            <person name="Shibagaki N."/>
            <person name="Shinohara N."/>
            <person name="Shippen D.E."/>
            <person name="Soerensen I."/>
            <person name="Sotooka R."/>
            <person name="Sugimoto N."/>
            <person name="Sugita M."/>
            <person name="Sumikawa N."/>
            <person name="Tanurdzic M."/>
            <person name="Theissen G."/>
            <person name="Ulvskov P."/>
            <person name="Wakazuki S."/>
            <person name="Weng J.K."/>
            <person name="Willats W.W."/>
            <person name="Wipf D."/>
            <person name="Wolf P.G."/>
            <person name="Yang L."/>
            <person name="Zimmer A.D."/>
            <person name="Zhu Q."/>
            <person name="Mitros T."/>
            <person name="Hellsten U."/>
            <person name="Loque D."/>
            <person name="Otillar R."/>
            <person name="Salamov A."/>
            <person name="Schmutz J."/>
            <person name="Shapiro H."/>
            <person name="Lindquist E."/>
            <person name="Lucas S."/>
            <person name="Rokhsar D."/>
            <person name="Grigoriev I.V."/>
        </authorList>
    </citation>
    <scope>NUCLEOTIDE SEQUENCE [LARGE SCALE GENOMIC DNA]</scope>
</reference>
<dbReference type="PANTHER" id="PTHR31476:SF4">
    <property type="entry name" value="PROTEIN WHAT'S THIS FACTOR 1 HOMOLOG, CHLOROPLASTIC"/>
    <property type="match status" value="1"/>
</dbReference>
<dbReference type="HOGENOM" id="CLU_068783_0_0_1"/>
<dbReference type="InterPro" id="IPR021099">
    <property type="entry name" value="PORR_domain"/>
</dbReference>
<organism evidence="3">
    <name type="scientific">Selaginella moellendorffii</name>
    <name type="common">Spikemoss</name>
    <dbReference type="NCBI Taxonomy" id="88036"/>
    <lineage>
        <taxon>Eukaryota</taxon>
        <taxon>Viridiplantae</taxon>
        <taxon>Streptophyta</taxon>
        <taxon>Embryophyta</taxon>
        <taxon>Tracheophyta</taxon>
        <taxon>Lycopodiopsida</taxon>
        <taxon>Selaginellales</taxon>
        <taxon>Selaginellaceae</taxon>
        <taxon>Selaginella</taxon>
    </lineage>
</organism>
<dbReference type="FunCoup" id="D8S1L4">
    <property type="interactions" value="593"/>
</dbReference>
<evidence type="ECO:0000259" key="1">
    <source>
        <dbReference type="Pfam" id="PF11955"/>
    </source>
</evidence>
<dbReference type="Pfam" id="PF11955">
    <property type="entry name" value="PORR"/>
    <property type="match status" value="1"/>
</dbReference>
<dbReference type="EMBL" id="GL377598">
    <property type="protein sequence ID" value="EFJ21724.1"/>
    <property type="molecule type" value="Genomic_DNA"/>
</dbReference>
<dbReference type="PANTHER" id="PTHR31476">
    <property type="entry name" value="PROTEIN WHAT'S THIS FACTOR 1 HOMOLOG, CHLOROPLASTIC"/>
    <property type="match status" value="1"/>
</dbReference>
<name>D8S1L4_SELML</name>
<dbReference type="KEGG" id="smo:SELMODRAFT_417170"/>
<dbReference type="Proteomes" id="UP000001514">
    <property type="component" value="Unassembled WGS sequence"/>
</dbReference>
<dbReference type="GO" id="GO:0003723">
    <property type="term" value="F:RNA binding"/>
    <property type="evidence" value="ECO:0007669"/>
    <property type="project" value="InterPro"/>
</dbReference>
<proteinExistence type="predicted"/>
<sequence>MQRWIPGETRELHARWKRMALQVWRKSLYLDRVVRWDELIYSEIPRAMEFVQSQGGRIDIKRMPAEMDEVSKRRMSKLLRKHAAVFKLTYKHHRTQEWIELRDFMQEIMEAERQAIRDRDEKLSVSIVKKILMMCKDRRAPVAPVKNLSKECAFPIDFDGFLRRYPEDFRLAGGSRMVELVSWDQSLAVTDRERAVEAGRTQRILGPWAFVSTFPKKFEADKIFWEEFDKFQRLPMPSPYEDPGNSADPSSLSGEKRLLAVFHELLSLTIEKRASLAKFKGFKQELRLPEYSDALLASHPRFFYVSESNSRQMAFLREAYRENDRESIHGPAKGGVQGAAGEKALCI</sequence>
<feature type="domain" description="PORR" evidence="1">
    <location>
        <begin position="30"/>
        <end position="323"/>
    </location>
</feature>
<accession>D8S1L4</accession>
<dbReference type="eggNOG" id="ENOG502QUDX">
    <property type="taxonomic scope" value="Eukaryota"/>
</dbReference>
<evidence type="ECO:0000313" key="3">
    <source>
        <dbReference type="Proteomes" id="UP000001514"/>
    </source>
</evidence>
<keyword evidence="3" id="KW-1185">Reference proteome</keyword>
<dbReference type="InterPro" id="IPR045040">
    <property type="entry name" value="PORR_fam"/>
</dbReference>
<gene>
    <name evidence="2" type="primary">RPD1L4a-1</name>
    <name evidence="2" type="ORF">SELMODRAFT_417170</name>
</gene>
<dbReference type="Gramene" id="EFJ21724">
    <property type="protein sequence ID" value="EFJ21724"/>
    <property type="gene ID" value="SELMODRAFT_417170"/>
</dbReference>